<dbReference type="InterPro" id="IPR042086">
    <property type="entry name" value="MeTrfase_capping"/>
</dbReference>
<dbReference type="GeneID" id="104734448"/>
<keyword evidence="3" id="KW-0949">S-adenosyl-L-methionine</keyword>
<accession>A0ABM0V7Z1</accession>
<evidence type="ECO:0000313" key="7">
    <source>
        <dbReference type="Proteomes" id="UP000694864"/>
    </source>
</evidence>
<reference evidence="8" key="2">
    <citation type="submission" date="2025-08" db="UniProtKB">
        <authorList>
            <consortium name="RefSeq"/>
        </authorList>
    </citation>
    <scope>IDENTIFICATION</scope>
    <source>
        <tissue evidence="8">Leaf</tissue>
    </source>
</reference>
<dbReference type="InterPro" id="IPR029063">
    <property type="entry name" value="SAM-dependent_MTases_sf"/>
</dbReference>
<evidence type="ECO:0000313" key="8">
    <source>
        <dbReference type="RefSeq" id="XP_010452332.1"/>
    </source>
</evidence>
<keyword evidence="2" id="KW-0808">Transferase</keyword>
<evidence type="ECO:0000256" key="6">
    <source>
        <dbReference type="SAM" id="MobiDB-lite"/>
    </source>
</evidence>
<evidence type="ECO:0000256" key="2">
    <source>
        <dbReference type="ARBA" id="ARBA00022679"/>
    </source>
</evidence>
<evidence type="ECO:0000256" key="3">
    <source>
        <dbReference type="ARBA" id="ARBA00022691"/>
    </source>
</evidence>
<evidence type="ECO:0000256" key="4">
    <source>
        <dbReference type="ARBA" id="ARBA00022723"/>
    </source>
</evidence>
<keyword evidence="4" id="KW-0479">Metal-binding</keyword>
<feature type="region of interest" description="Disordered" evidence="6">
    <location>
        <begin position="17"/>
        <end position="37"/>
    </location>
</feature>
<dbReference type="PANTHER" id="PTHR31009">
    <property type="entry name" value="S-ADENOSYL-L-METHIONINE:CARBOXYL METHYLTRANSFERASE FAMILY PROTEIN"/>
    <property type="match status" value="1"/>
</dbReference>
<organism evidence="7 8">
    <name type="scientific">Camelina sativa</name>
    <name type="common">False flax</name>
    <name type="synonym">Myagrum sativum</name>
    <dbReference type="NCBI Taxonomy" id="90675"/>
    <lineage>
        <taxon>Eukaryota</taxon>
        <taxon>Viridiplantae</taxon>
        <taxon>Streptophyta</taxon>
        <taxon>Embryophyta</taxon>
        <taxon>Tracheophyta</taxon>
        <taxon>Spermatophyta</taxon>
        <taxon>Magnoliopsida</taxon>
        <taxon>eudicotyledons</taxon>
        <taxon>Gunneridae</taxon>
        <taxon>Pentapetalae</taxon>
        <taxon>rosids</taxon>
        <taxon>malvids</taxon>
        <taxon>Brassicales</taxon>
        <taxon>Brassicaceae</taxon>
        <taxon>Camelineae</taxon>
        <taxon>Camelina</taxon>
    </lineage>
</organism>
<reference evidence="7" key="1">
    <citation type="journal article" date="2014" name="Nat. Commun.">
        <title>The emerging biofuel crop Camelina sativa retains a highly undifferentiated hexaploid genome structure.</title>
        <authorList>
            <person name="Kagale S."/>
            <person name="Koh C."/>
            <person name="Nixon J."/>
            <person name="Bollina V."/>
            <person name="Clarke W.E."/>
            <person name="Tuteja R."/>
            <person name="Spillane C."/>
            <person name="Robinson S.J."/>
            <person name="Links M.G."/>
            <person name="Clarke C."/>
            <person name="Higgins E.E."/>
            <person name="Huebert T."/>
            <person name="Sharpe A.G."/>
            <person name="Parkin I.A."/>
        </authorList>
    </citation>
    <scope>NUCLEOTIDE SEQUENCE [LARGE SCALE GENOMIC DNA]</scope>
    <source>
        <strain evidence="7">cv. DH55</strain>
    </source>
</reference>
<dbReference type="InterPro" id="IPR005299">
    <property type="entry name" value="MeTrfase_7"/>
</dbReference>
<dbReference type="Gene3D" id="1.10.1200.270">
    <property type="entry name" value="Methyltransferase, alpha-helical capping domain"/>
    <property type="match status" value="1"/>
</dbReference>
<sequence length="396" mass="45036">MDSRFIHSTSFLRCNDKSENEINNGDEERISKNSVGSPLCMSGGDGDNSYSTNSLLQRRVLSKAKPVLIKNTKELMINLNFPRYIKVTDLGCSSGQNTFLAMSEIINTINVLCQERNQDPPEIDCCLNDLPNNDFNTTFKFIQFFNEKNTTSKELYFVSGVPGSFYSRLFPRRSLHLVHSSYGLHWLSKVPEGLEENKMSIYIHNSSPLSTYKAYLNQFQRDFTTFLKLRAEEMVSNGCMVLTFIGRSTIDNPLHRDCCHFWTLLSKALCDLVVEGLVSASKVNSFYIPFYDPNEKEVKEMVEKEGSFEIKDLETHGYDLGHCNQDETKRSKSGKNEANYIRAVSEPLLVAHFGDAIINILFNKFAHHVSQHASCKNKTTVSIVVSLTRKKTFLMS</sequence>
<evidence type="ECO:0000256" key="5">
    <source>
        <dbReference type="ARBA" id="ARBA00022842"/>
    </source>
</evidence>
<protein>
    <submittedName>
        <fullName evidence="8">Salicylate/benzoate carboxyl methyltransferase-like isoform X1</fullName>
    </submittedName>
</protein>
<dbReference type="Proteomes" id="UP000694864">
    <property type="component" value="Chromosome 13"/>
</dbReference>
<name>A0ABM0V7Z1_CAMSA</name>
<keyword evidence="7" id="KW-1185">Reference proteome</keyword>
<feature type="compositionally biased region" description="Basic and acidic residues" evidence="6">
    <location>
        <begin position="17"/>
        <end position="31"/>
    </location>
</feature>
<evidence type="ECO:0000256" key="1">
    <source>
        <dbReference type="ARBA" id="ARBA00022603"/>
    </source>
</evidence>
<keyword evidence="5" id="KW-0460">Magnesium</keyword>
<keyword evidence="1" id="KW-0489">Methyltransferase</keyword>
<gene>
    <name evidence="8" type="primary">LOC104734448</name>
</gene>
<dbReference type="Gene3D" id="3.40.50.150">
    <property type="entry name" value="Vaccinia Virus protein VP39"/>
    <property type="match status" value="1"/>
</dbReference>
<dbReference type="Pfam" id="PF03492">
    <property type="entry name" value="Methyltransf_7"/>
    <property type="match status" value="1"/>
</dbReference>
<proteinExistence type="predicted"/>
<dbReference type="SUPFAM" id="SSF53335">
    <property type="entry name" value="S-adenosyl-L-methionine-dependent methyltransferases"/>
    <property type="match status" value="1"/>
</dbReference>
<dbReference type="RefSeq" id="XP_010452332.1">
    <property type="nucleotide sequence ID" value="XM_010454030.2"/>
</dbReference>